<proteinExistence type="predicted"/>
<keyword evidence="2" id="KW-0812">Transmembrane</keyword>
<evidence type="ECO:0000256" key="2">
    <source>
        <dbReference type="SAM" id="Phobius"/>
    </source>
</evidence>
<feature type="compositionally biased region" description="Basic and acidic residues" evidence="1">
    <location>
        <begin position="11"/>
        <end position="22"/>
    </location>
</feature>
<gene>
    <name evidence="3" type="ORF">F2Q69_00056978</name>
</gene>
<organism evidence="3 4">
    <name type="scientific">Brassica cretica</name>
    <name type="common">Mustard</name>
    <dbReference type="NCBI Taxonomy" id="69181"/>
    <lineage>
        <taxon>Eukaryota</taxon>
        <taxon>Viridiplantae</taxon>
        <taxon>Streptophyta</taxon>
        <taxon>Embryophyta</taxon>
        <taxon>Tracheophyta</taxon>
        <taxon>Spermatophyta</taxon>
        <taxon>Magnoliopsida</taxon>
        <taxon>eudicotyledons</taxon>
        <taxon>Gunneridae</taxon>
        <taxon>Pentapetalae</taxon>
        <taxon>rosids</taxon>
        <taxon>malvids</taxon>
        <taxon>Brassicales</taxon>
        <taxon>Brassicaceae</taxon>
        <taxon>Brassiceae</taxon>
        <taxon>Brassica</taxon>
    </lineage>
</organism>
<dbReference type="Proteomes" id="UP000712600">
    <property type="component" value="Unassembled WGS sequence"/>
</dbReference>
<accession>A0A8S9N9Y9</accession>
<keyword evidence="2" id="KW-1133">Transmembrane helix</keyword>
<comment type="caution">
    <text evidence="3">The sequence shown here is derived from an EMBL/GenBank/DDBJ whole genome shotgun (WGS) entry which is preliminary data.</text>
</comment>
<feature type="region of interest" description="Disordered" evidence="1">
    <location>
        <begin position="90"/>
        <end position="140"/>
    </location>
</feature>
<name>A0A8S9N9Y9_BRACR</name>
<sequence>MRSWLDATSKAMEEHDDEGHEEHDEDEGGGTAGGDWKMKKTTKVVVVRRRLCVIRCNKFVILMAKLSFSFSFVLFLLLASVVTGSRPLEKTPVGVKVRELSTSSEATTSTVADGQATGGSGSQEKTTERLSPGGSDPQHH</sequence>
<evidence type="ECO:0000313" key="3">
    <source>
        <dbReference type="EMBL" id="KAF3490267.1"/>
    </source>
</evidence>
<evidence type="ECO:0000256" key="1">
    <source>
        <dbReference type="SAM" id="MobiDB-lite"/>
    </source>
</evidence>
<feature type="compositionally biased region" description="Low complexity" evidence="1">
    <location>
        <begin position="101"/>
        <end position="110"/>
    </location>
</feature>
<feature type="transmembrane region" description="Helical" evidence="2">
    <location>
        <begin position="59"/>
        <end position="82"/>
    </location>
</feature>
<protein>
    <submittedName>
        <fullName evidence="3">Uncharacterized protein</fullName>
    </submittedName>
</protein>
<evidence type="ECO:0000313" key="4">
    <source>
        <dbReference type="Proteomes" id="UP000712600"/>
    </source>
</evidence>
<feature type="region of interest" description="Disordered" evidence="1">
    <location>
        <begin position="1"/>
        <end position="35"/>
    </location>
</feature>
<keyword evidence="2" id="KW-0472">Membrane</keyword>
<dbReference type="EMBL" id="QGKX02002183">
    <property type="protein sequence ID" value="KAF3490267.1"/>
    <property type="molecule type" value="Genomic_DNA"/>
</dbReference>
<reference evidence="3" key="1">
    <citation type="submission" date="2019-12" db="EMBL/GenBank/DDBJ databases">
        <title>Genome sequencing and annotation of Brassica cretica.</title>
        <authorList>
            <person name="Studholme D.J."/>
            <person name="Sarris P."/>
        </authorList>
    </citation>
    <scope>NUCLEOTIDE SEQUENCE</scope>
    <source>
        <strain evidence="3">PFS-109/04</strain>
        <tissue evidence="3">Leaf</tissue>
    </source>
</reference>
<dbReference type="AlphaFoldDB" id="A0A8S9N9Y9"/>